<dbReference type="NCBIfam" id="TIGR00180">
    <property type="entry name" value="parB_part"/>
    <property type="match status" value="1"/>
</dbReference>
<dbReference type="EMBL" id="BPEU01000013">
    <property type="protein sequence ID" value="GIU40990.1"/>
    <property type="molecule type" value="Genomic_DNA"/>
</dbReference>
<dbReference type="Pfam" id="PF02195">
    <property type="entry name" value="ParB_N"/>
    <property type="match status" value="1"/>
</dbReference>
<dbReference type="Gene3D" id="1.10.10.2830">
    <property type="match status" value="1"/>
</dbReference>
<dbReference type="Pfam" id="PF17762">
    <property type="entry name" value="HTH_ParB"/>
    <property type="match status" value="1"/>
</dbReference>
<evidence type="ECO:0000256" key="1">
    <source>
        <dbReference type="ARBA" id="ARBA00006295"/>
    </source>
</evidence>
<gene>
    <name evidence="5" type="ORF">TUM3794_20300</name>
</gene>
<feature type="region of interest" description="Disordered" evidence="3">
    <location>
        <begin position="378"/>
        <end position="397"/>
    </location>
</feature>
<name>A0ABQ4P0Q5_SHECO</name>
<proteinExistence type="inferred from homology"/>
<evidence type="ECO:0000313" key="5">
    <source>
        <dbReference type="EMBL" id="GIU40990.1"/>
    </source>
</evidence>
<dbReference type="NCBIfam" id="TIGR03734">
    <property type="entry name" value="PRTRC_parB"/>
    <property type="match status" value="1"/>
</dbReference>
<comment type="similarity">
    <text evidence="1">Belongs to the ParB family.</text>
</comment>
<dbReference type="PANTHER" id="PTHR33375">
    <property type="entry name" value="CHROMOSOME-PARTITIONING PROTEIN PARB-RELATED"/>
    <property type="match status" value="1"/>
</dbReference>
<comment type="caution">
    <text evidence="5">The sequence shown here is derived from an EMBL/GenBank/DDBJ whole genome shotgun (WGS) entry which is preliminary data.</text>
</comment>
<keyword evidence="2" id="KW-0159">Chromosome partition</keyword>
<dbReference type="Proteomes" id="UP000773469">
    <property type="component" value="Unassembled WGS sequence"/>
</dbReference>
<keyword evidence="6" id="KW-1185">Reference proteome</keyword>
<feature type="compositionally biased region" description="Low complexity" evidence="3">
    <location>
        <begin position="378"/>
        <end position="387"/>
    </location>
</feature>
<organism evidence="5 6">
    <name type="scientific">Shewanella colwelliana</name>
    <name type="common">Alteromonas colwelliana</name>
    <dbReference type="NCBI Taxonomy" id="23"/>
    <lineage>
        <taxon>Bacteria</taxon>
        <taxon>Pseudomonadati</taxon>
        <taxon>Pseudomonadota</taxon>
        <taxon>Gammaproteobacteria</taxon>
        <taxon>Alteromonadales</taxon>
        <taxon>Shewanellaceae</taxon>
        <taxon>Shewanella</taxon>
    </lineage>
</organism>
<dbReference type="InterPro" id="IPR003115">
    <property type="entry name" value="ParB_N"/>
</dbReference>
<dbReference type="InterPro" id="IPR022396">
    <property type="entry name" value="PRTRC_ParB"/>
</dbReference>
<accession>A0ABQ4P0Q5</accession>
<evidence type="ECO:0000256" key="2">
    <source>
        <dbReference type="ARBA" id="ARBA00022829"/>
    </source>
</evidence>
<feature type="domain" description="ParB-like N-terminal" evidence="4">
    <location>
        <begin position="34"/>
        <end position="124"/>
    </location>
</feature>
<evidence type="ECO:0000256" key="3">
    <source>
        <dbReference type="SAM" id="MobiDB-lite"/>
    </source>
</evidence>
<protein>
    <recommendedName>
        <fullName evidence="4">ParB-like N-terminal domain-containing protein</fullName>
    </recommendedName>
</protein>
<dbReference type="InterPro" id="IPR036086">
    <property type="entry name" value="ParB/Sulfiredoxin_sf"/>
</dbReference>
<dbReference type="InterPro" id="IPR004437">
    <property type="entry name" value="ParB/RepB/Spo0J"/>
</dbReference>
<evidence type="ECO:0000313" key="6">
    <source>
        <dbReference type="Proteomes" id="UP000773469"/>
    </source>
</evidence>
<dbReference type="SMART" id="SM00470">
    <property type="entry name" value="ParB"/>
    <property type="match status" value="1"/>
</dbReference>
<dbReference type="SUPFAM" id="SSF110849">
    <property type="entry name" value="ParB/Sulfiredoxin"/>
    <property type="match status" value="1"/>
</dbReference>
<dbReference type="PANTHER" id="PTHR33375:SF1">
    <property type="entry name" value="CHROMOSOME-PARTITIONING PROTEIN PARB-RELATED"/>
    <property type="match status" value="1"/>
</dbReference>
<dbReference type="InterPro" id="IPR041468">
    <property type="entry name" value="HTH_ParB/Spo0J"/>
</dbReference>
<dbReference type="SUPFAM" id="SSF109709">
    <property type="entry name" value="KorB DNA-binding domain-like"/>
    <property type="match status" value="1"/>
</dbReference>
<dbReference type="InterPro" id="IPR050336">
    <property type="entry name" value="Chromosome_partition/occlusion"/>
</dbReference>
<reference evidence="5 6" key="1">
    <citation type="submission" date="2021-05" db="EMBL/GenBank/DDBJ databases">
        <title>Molecular characterization for Shewanella algae harboring chromosomal blaOXA-55-like strains isolated from clinical and environment sample.</title>
        <authorList>
            <person name="Ohama Y."/>
            <person name="Aoki K."/>
            <person name="Harada S."/>
            <person name="Moriya K."/>
            <person name="Ishii Y."/>
            <person name="Tateda K."/>
        </authorList>
    </citation>
    <scope>NUCLEOTIDE SEQUENCE [LARGE SCALE GENOMIC DNA]</scope>
    <source>
        <strain evidence="5 6">MBTL60-118</strain>
    </source>
</reference>
<evidence type="ECO:0000259" key="4">
    <source>
        <dbReference type="SMART" id="SM00470"/>
    </source>
</evidence>
<dbReference type="Gene3D" id="3.90.1530.30">
    <property type="match status" value="1"/>
</dbReference>
<sequence>MRDLKAVRTFSYQNKPTIKGDYMSTTIVTSTNNTTLPISMIDPVVFGNSRHSRNSKKFDELKQSVATRGVIQPVLVRPADDRFELVAGFGRFAASKDLGLTDIPVLIKPLSDAEALEHQMEENLNREDLSLVDECKAVQQLSAFYNGDRQAIADRLSWSTKKVNERIEILKCCDEVLDAVTEGTITVGHALLLAPFSTKLQQGTLKKIISEKWTVSYLRQRASKGQQYLSFAKFDTNECNTCPHNSAAQSGLFGLEDHKAACSNLNCFKEKTASWLETRKAELEDEYGTVLLIQQIDEADRNTVDAISVGEEQFNTGCQACDKRVILIDDRLGRVTGTTYQNQCIDKLCFKKCVATLTAPIVEDEKATESVDIEVSTATTGAAASKKPTGKANKKNEQTVSCQVPKKVIDTNKAMLRQVSAELLLPQEQFHLALSYAALRKTASGYKPSNNHFDSASTFDTNLSKALSADTAELKAEIANVVAFLAKEDSNSGLDFTQLMIKSITHSEHAKAAAIAKWVPTKEILEDYTVGSLTALCIKAGFDKAMDSKEANSFKKATSAGKGKFIEIILKTEFDWSGFAPDEYIQLIK</sequence>